<evidence type="ECO:0000313" key="3">
    <source>
        <dbReference type="RefSeq" id="XP_034237801.1"/>
    </source>
</evidence>
<dbReference type="RefSeq" id="XP_034237801.1">
    <property type="nucleotide sequence ID" value="XM_034381910.1"/>
</dbReference>
<sequence>MKRRSWGCLLRSVASMGSVGTMTSLGSSQTVDLDESVPQQLYYPSPLAERSPGDPFQGRSTEIPTRGPQQPPPTYEEALETTVRLLMSVKHILYEKSPSVEVSSFHDFCKEEPFNVHILRDLKTKVVSE</sequence>
<dbReference type="KEGG" id="tpal:117643179"/>
<dbReference type="Proteomes" id="UP000515158">
    <property type="component" value="Unplaced"/>
</dbReference>
<organism evidence="3">
    <name type="scientific">Thrips palmi</name>
    <name type="common">Melon thrips</name>
    <dbReference type="NCBI Taxonomy" id="161013"/>
    <lineage>
        <taxon>Eukaryota</taxon>
        <taxon>Metazoa</taxon>
        <taxon>Ecdysozoa</taxon>
        <taxon>Arthropoda</taxon>
        <taxon>Hexapoda</taxon>
        <taxon>Insecta</taxon>
        <taxon>Pterygota</taxon>
        <taxon>Neoptera</taxon>
        <taxon>Paraneoptera</taxon>
        <taxon>Thysanoptera</taxon>
        <taxon>Terebrantia</taxon>
        <taxon>Thripoidea</taxon>
        <taxon>Thripidae</taxon>
        <taxon>Thrips</taxon>
    </lineage>
</organism>
<feature type="region of interest" description="Disordered" evidence="1">
    <location>
        <begin position="42"/>
        <end position="74"/>
    </location>
</feature>
<name>A0A6P8YLV7_THRPL</name>
<evidence type="ECO:0000256" key="1">
    <source>
        <dbReference type="SAM" id="MobiDB-lite"/>
    </source>
</evidence>
<dbReference type="GeneID" id="117643179"/>
<proteinExistence type="predicted"/>
<dbReference type="AlphaFoldDB" id="A0A6P8YLV7"/>
<gene>
    <name evidence="3" type="primary">LOC117643179</name>
</gene>
<reference evidence="3" key="1">
    <citation type="submission" date="2025-08" db="UniProtKB">
        <authorList>
            <consortium name="RefSeq"/>
        </authorList>
    </citation>
    <scope>IDENTIFICATION</scope>
    <source>
        <tissue evidence="3">Total insect</tissue>
    </source>
</reference>
<accession>A0A6P8YLV7</accession>
<keyword evidence="2" id="KW-1185">Reference proteome</keyword>
<protein>
    <submittedName>
        <fullName evidence="3">Uncharacterized protein LOC117643179</fullName>
    </submittedName>
</protein>
<dbReference type="InParanoid" id="A0A6P8YLV7"/>
<evidence type="ECO:0000313" key="2">
    <source>
        <dbReference type="Proteomes" id="UP000515158"/>
    </source>
</evidence>